<name>A0A1I2IZP9_9BACT</name>
<sequence length="417" mass="46901">MIGVVGLSHKSAPVHIREKFALNKEEYTDLSQTILKNKNIDELVIISTCNRTELYFTAEECCSPGAFHILFHYLKAHIQEEDGIESHFYQYETSRAVNHLFRVVSGLESMMLGEYQIVSQIKEAISHAEEIGSAGKILTRLFHKALETGKQVRTKTAMSSGAFSVSYAAVEKCNSIFEQLPDKKILLVGAGETGELVIKNLYKKGCQNIVVANRTTSKAEELANRYGGSVLSFNQLEQGIQEVDIVVSSISCKKPLITPELMQSTPANKQTVLIDLGVPRNIDPQLANQSNLALYNVDDLEEVVAQNMEKKKTYVATAEKIIRKKSHEFADWLSIQNLSPAIQNIILGVNEINQSELAIFRKFHSEEEYLNMEKYGKHIAEKLVKSMIRNLKDVSDNGRKTEYIKVVNDLFSHTNEE</sequence>
<comment type="subunit">
    <text evidence="9">Homodimer.</text>
</comment>
<comment type="domain">
    <text evidence="9">Possesses an unusual extended V-shaped dimeric structure with each monomer consisting of three distinct domains arranged along a curved 'spinal' alpha-helix. The N-terminal catalytic domain specifically recognizes the glutamate moiety of the substrate. The second domain is the NADPH-binding domain, and the third C-terminal domain is responsible for dimerization.</text>
</comment>
<dbReference type="InterPro" id="IPR015895">
    <property type="entry name" value="4pyrrol_synth_GluRdtase_N"/>
</dbReference>
<dbReference type="RefSeq" id="WP_093920428.1">
    <property type="nucleotide sequence ID" value="NZ_FONW01000007.1"/>
</dbReference>
<evidence type="ECO:0000256" key="6">
    <source>
        <dbReference type="ARBA" id="ARBA00023244"/>
    </source>
</evidence>
<comment type="similarity">
    <text evidence="2 9 14">Belongs to the glutamyl-tRNA reductase family.</text>
</comment>
<reference evidence="18 19" key="1">
    <citation type="submission" date="2016-10" db="EMBL/GenBank/DDBJ databases">
        <authorList>
            <person name="de Groot N.N."/>
        </authorList>
    </citation>
    <scope>NUCLEOTIDE SEQUENCE [LARGE SCALE GENOMIC DNA]</scope>
    <source>
        <strain evidence="18 19">CGMCC 1.9156</strain>
    </source>
</reference>
<dbReference type="FunFam" id="3.40.50.720:FF:000031">
    <property type="entry name" value="Glutamyl-tRNA reductase"/>
    <property type="match status" value="1"/>
</dbReference>
<evidence type="ECO:0000256" key="13">
    <source>
        <dbReference type="PIRSR" id="PIRSR000445-4"/>
    </source>
</evidence>
<evidence type="ECO:0000256" key="2">
    <source>
        <dbReference type="ARBA" id="ARBA00005916"/>
    </source>
</evidence>
<dbReference type="SUPFAM" id="SSF69742">
    <property type="entry name" value="Glutamyl tRNA-reductase catalytic, N-terminal domain"/>
    <property type="match status" value="1"/>
</dbReference>
<dbReference type="FunFam" id="3.30.460.30:FF:000001">
    <property type="entry name" value="Glutamyl-tRNA reductase"/>
    <property type="match status" value="1"/>
</dbReference>
<evidence type="ECO:0000256" key="8">
    <source>
        <dbReference type="ARBA" id="ARBA00068659"/>
    </source>
</evidence>
<evidence type="ECO:0000256" key="3">
    <source>
        <dbReference type="ARBA" id="ARBA00012970"/>
    </source>
</evidence>
<evidence type="ECO:0000259" key="15">
    <source>
        <dbReference type="Pfam" id="PF00745"/>
    </source>
</evidence>
<accession>A0A1I2IZP9</accession>
<dbReference type="InterPro" id="IPR036291">
    <property type="entry name" value="NAD(P)-bd_dom_sf"/>
</dbReference>
<dbReference type="AlphaFoldDB" id="A0A1I2IZP9"/>
<dbReference type="UniPathway" id="UPA00251">
    <property type="reaction ID" value="UER00316"/>
</dbReference>
<dbReference type="NCBIfam" id="TIGR01035">
    <property type="entry name" value="hemA"/>
    <property type="match status" value="1"/>
</dbReference>
<dbReference type="InterPro" id="IPR015896">
    <property type="entry name" value="4pyrrol_synth_GluRdtase_dimer"/>
</dbReference>
<dbReference type="EC" id="1.2.1.70" evidence="3 9"/>
<evidence type="ECO:0000256" key="11">
    <source>
        <dbReference type="PIRSR" id="PIRSR000445-2"/>
    </source>
</evidence>
<dbReference type="SUPFAM" id="SSF51735">
    <property type="entry name" value="NAD(P)-binding Rossmann-fold domains"/>
    <property type="match status" value="1"/>
</dbReference>
<organism evidence="18 19">
    <name type="scientific">Sunxiuqinia elliptica</name>
    <dbReference type="NCBI Taxonomy" id="655355"/>
    <lineage>
        <taxon>Bacteria</taxon>
        <taxon>Pseudomonadati</taxon>
        <taxon>Bacteroidota</taxon>
        <taxon>Bacteroidia</taxon>
        <taxon>Marinilabiliales</taxon>
        <taxon>Prolixibacteraceae</taxon>
        <taxon>Sunxiuqinia</taxon>
    </lineage>
</organism>
<evidence type="ECO:0000256" key="14">
    <source>
        <dbReference type="RuleBase" id="RU000584"/>
    </source>
</evidence>
<feature type="binding site" evidence="9 11">
    <location>
        <begin position="114"/>
        <end position="116"/>
    </location>
    <ligand>
        <name>substrate</name>
    </ligand>
</feature>
<feature type="domain" description="Tetrapyrrole biosynthesis glutamyl-tRNA reductase dimerisation" evidence="15">
    <location>
        <begin position="318"/>
        <end position="412"/>
    </location>
</feature>
<comment type="miscellaneous">
    <text evidence="9">During catalysis, the active site Cys acts as a nucleophile attacking the alpha-carbonyl group of tRNA-bound glutamate with the formation of a thioester intermediate between enzyme and glutamate, and the concomitant release of tRNA(Glu). The thioester intermediate is finally reduced by direct hydride transfer from NADPH, to form the product GSA.</text>
</comment>
<feature type="binding site" evidence="9 11">
    <location>
        <position position="120"/>
    </location>
    <ligand>
        <name>substrate</name>
    </ligand>
</feature>
<gene>
    <name evidence="9" type="primary">hemA</name>
    <name evidence="18" type="ORF">SAMN05216283_10792</name>
</gene>
<evidence type="ECO:0000256" key="5">
    <source>
        <dbReference type="ARBA" id="ARBA00023002"/>
    </source>
</evidence>
<dbReference type="EMBL" id="FONW01000007">
    <property type="protein sequence ID" value="SFF47764.1"/>
    <property type="molecule type" value="Genomic_DNA"/>
</dbReference>
<dbReference type="HAMAP" id="MF_00087">
    <property type="entry name" value="Glu_tRNA_reductase"/>
    <property type="match status" value="1"/>
</dbReference>
<evidence type="ECO:0000256" key="10">
    <source>
        <dbReference type="PIRSR" id="PIRSR000445-1"/>
    </source>
</evidence>
<dbReference type="PANTHER" id="PTHR43013:SF1">
    <property type="entry name" value="GLUTAMYL-TRNA REDUCTASE"/>
    <property type="match status" value="1"/>
</dbReference>
<dbReference type="CDD" id="cd05213">
    <property type="entry name" value="NAD_bind_Glutamyl_tRNA_reduct"/>
    <property type="match status" value="1"/>
</dbReference>
<dbReference type="Pfam" id="PF01488">
    <property type="entry name" value="Shikimate_DH"/>
    <property type="match status" value="1"/>
</dbReference>
<dbReference type="Pfam" id="PF00745">
    <property type="entry name" value="GlutR_dimer"/>
    <property type="match status" value="1"/>
</dbReference>
<dbReference type="Pfam" id="PF05201">
    <property type="entry name" value="GlutR_N"/>
    <property type="match status" value="1"/>
</dbReference>
<feature type="site" description="Important for activity" evidence="9 13">
    <location>
        <position position="99"/>
    </location>
</feature>
<dbReference type="GO" id="GO:0019353">
    <property type="term" value="P:protoporphyrinogen IX biosynthetic process from glutamate"/>
    <property type="evidence" value="ECO:0007669"/>
    <property type="project" value="TreeGrafter"/>
</dbReference>
<dbReference type="Gene3D" id="3.30.460.30">
    <property type="entry name" value="Glutamyl-tRNA reductase, N-terminal domain"/>
    <property type="match status" value="1"/>
</dbReference>
<dbReference type="PIRSF" id="PIRSF000445">
    <property type="entry name" value="4pyrrol_synth_GluRdtase"/>
    <property type="match status" value="1"/>
</dbReference>
<protein>
    <recommendedName>
        <fullName evidence="8 9">Glutamyl-tRNA reductase</fullName>
        <shortName evidence="9">GluTR</shortName>
        <ecNumber evidence="3 9">1.2.1.70</ecNumber>
    </recommendedName>
</protein>
<comment type="function">
    <text evidence="9">Catalyzes the NADPH-dependent reduction of glutamyl-tRNA(Glu) to glutamate 1-semialdehyde (GSA).</text>
</comment>
<dbReference type="InterPro" id="IPR018214">
    <property type="entry name" value="GluRdtase_CS"/>
</dbReference>
<dbReference type="STRING" id="655355.SAMN05216283_10792"/>
<keyword evidence="6 9" id="KW-0627">Porphyrin biosynthesis</keyword>
<dbReference type="GO" id="GO:0008883">
    <property type="term" value="F:glutamyl-tRNA reductase activity"/>
    <property type="evidence" value="ECO:0007669"/>
    <property type="project" value="UniProtKB-UniRule"/>
</dbReference>
<dbReference type="GO" id="GO:0050661">
    <property type="term" value="F:NADP binding"/>
    <property type="evidence" value="ECO:0007669"/>
    <property type="project" value="InterPro"/>
</dbReference>
<evidence type="ECO:0000256" key="12">
    <source>
        <dbReference type="PIRSR" id="PIRSR000445-3"/>
    </source>
</evidence>
<feature type="domain" description="Glutamyl-tRNA reductase N-terminal" evidence="17">
    <location>
        <begin position="5"/>
        <end position="156"/>
    </location>
</feature>
<feature type="active site" description="Nucleophile" evidence="9 10">
    <location>
        <position position="49"/>
    </location>
</feature>
<dbReference type="SUPFAM" id="SSF69075">
    <property type="entry name" value="Glutamyl tRNA-reductase dimerization domain"/>
    <property type="match status" value="1"/>
</dbReference>
<keyword evidence="4 9" id="KW-0521">NADP</keyword>
<evidence type="ECO:0000259" key="16">
    <source>
        <dbReference type="Pfam" id="PF01488"/>
    </source>
</evidence>
<dbReference type="PANTHER" id="PTHR43013">
    <property type="entry name" value="GLUTAMYL-TRNA REDUCTASE"/>
    <property type="match status" value="1"/>
</dbReference>
<dbReference type="Proteomes" id="UP000198964">
    <property type="component" value="Unassembled WGS sequence"/>
</dbReference>
<dbReference type="InterPro" id="IPR006151">
    <property type="entry name" value="Shikm_DH/Glu-tRNA_Rdtase"/>
</dbReference>
<evidence type="ECO:0000313" key="19">
    <source>
        <dbReference type="Proteomes" id="UP000198964"/>
    </source>
</evidence>
<evidence type="ECO:0000259" key="17">
    <source>
        <dbReference type="Pfam" id="PF05201"/>
    </source>
</evidence>
<comment type="pathway">
    <text evidence="1 9 14">Porphyrin-containing compound metabolism; protoporphyrin-IX biosynthesis; 5-aminolevulinate from L-glutamyl-tRNA(Glu): step 1/2.</text>
</comment>
<keyword evidence="19" id="KW-1185">Reference proteome</keyword>
<dbReference type="PROSITE" id="PS00747">
    <property type="entry name" value="GLUTR"/>
    <property type="match status" value="1"/>
</dbReference>
<evidence type="ECO:0000256" key="7">
    <source>
        <dbReference type="ARBA" id="ARBA00047464"/>
    </source>
</evidence>
<dbReference type="InterPro" id="IPR036453">
    <property type="entry name" value="GluRdtase_dimer_dom_sf"/>
</dbReference>
<proteinExistence type="inferred from homology"/>
<evidence type="ECO:0000256" key="4">
    <source>
        <dbReference type="ARBA" id="ARBA00022857"/>
    </source>
</evidence>
<dbReference type="Gene3D" id="3.40.50.720">
    <property type="entry name" value="NAD(P)-binding Rossmann-like Domain"/>
    <property type="match status" value="1"/>
</dbReference>
<feature type="domain" description="Quinate/shikimate 5-dehydrogenase/glutamyl-tRNA reductase" evidence="16">
    <location>
        <begin position="173"/>
        <end position="303"/>
    </location>
</feature>
<evidence type="ECO:0000256" key="1">
    <source>
        <dbReference type="ARBA" id="ARBA00005059"/>
    </source>
</evidence>
<dbReference type="InterPro" id="IPR000343">
    <property type="entry name" value="4pyrrol_synth_GluRdtase"/>
</dbReference>
<comment type="catalytic activity">
    <reaction evidence="7 9 14">
        <text>(S)-4-amino-5-oxopentanoate + tRNA(Glu) + NADP(+) = L-glutamyl-tRNA(Glu) + NADPH + H(+)</text>
        <dbReference type="Rhea" id="RHEA:12344"/>
        <dbReference type="Rhea" id="RHEA-COMP:9663"/>
        <dbReference type="Rhea" id="RHEA-COMP:9680"/>
        <dbReference type="ChEBI" id="CHEBI:15378"/>
        <dbReference type="ChEBI" id="CHEBI:57501"/>
        <dbReference type="ChEBI" id="CHEBI:57783"/>
        <dbReference type="ChEBI" id="CHEBI:58349"/>
        <dbReference type="ChEBI" id="CHEBI:78442"/>
        <dbReference type="ChEBI" id="CHEBI:78520"/>
        <dbReference type="EC" id="1.2.1.70"/>
    </reaction>
</comment>
<keyword evidence="5 9" id="KW-0560">Oxidoreductase</keyword>
<evidence type="ECO:0000256" key="9">
    <source>
        <dbReference type="HAMAP-Rule" id="MF_00087"/>
    </source>
</evidence>
<feature type="binding site" evidence="9 11">
    <location>
        <position position="109"/>
    </location>
    <ligand>
        <name>substrate</name>
    </ligand>
</feature>
<dbReference type="InterPro" id="IPR036343">
    <property type="entry name" value="GluRdtase_N_sf"/>
</dbReference>
<evidence type="ECO:0000313" key="18">
    <source>
        <dbReference type="EMBL" id="SFF47764.1"/>
    </source>
</evidence>
<feature type="binding site" evidence="9 12">
    <location>
        <begin position="189"/>
        <end position="194"/>
    </location>
    <ligand>
        <name>NADP(+)</name>
        <dbReference type="ChEBI" id="CHEBI:58349"/>
    </ligand>
</feature>
<feature type="binding site" evidence="9 11">
    <location>
        <begin position="48"/>
        <end position="51"/>
    </location>
    <ligand>
        <name>substrate</name>
    </ligand>
</feature>